<feature type="transmembrane region" description="Helical" evidence="8">
    <location>
        <begin position="275"/>
        <end position="297"/>
    </location>
</feature>
<feature type="transmembrane region" description="Helical" evidence="8">
    <location>
        <begin position="46"/>
        <end position="66"/>
    </location>
</feature>
<dbReference type="FunFam" id="1.20.1250.20:FF:000018">
    <property type="entry name" value="MFS transporter permease"/>
    <property type="match status" value="1"/>
</dbReference>
<evidence type="ECO:0000256" key="5">
    <source>
        <dbReference type="ARBA" id="ARBA00023136"/>
    </source>
</evidence>
<feature type="transmembrane region" description="Helical" evidence="8">
    <location>
        <begin position="78"/>
        <end position="101"/>
    </location>
</feature>
<keyword evidence="2" id="KW-0813">Transport</keyword>
<evidence type="ECO:0000256" key="3">
    <source>
        <dbReference type="ARBA" id="ARBA00022692"/>
    </source>
</evidence>
<evidence type="ECO:0000256" key="2">
    <source>
        <dbReference type="ARBA" id="ARBA00022448"/>
    </source>
</evidence>
<dbReference type="FunFam" id="1.20.1250.20:FF:000126">
    <property type="entry name" value="MFS transporter permease"/>
    <property type="match status" value="1"/>
</dbReference>
<dbReference type="PANTHER" id="PTHR43791:SF36">
    <property type="entry name" value="TRANSPORTER, PUTATIVE (AFU_ORTHOLOGUE AFUA_6G08340)-RELATED"/>
    <property type="match status" value="1"/>
</dbReference>
<dbReference type="Pfam" id="PF07690">
    <property type="entry name" value="MFS_1"/>
    <property type="match status" value="1"/>
</dbReference>
<feature type="transmembrane region" description="Helical" evidence="8">
    <location>
        <begin position="309"/>
        <end position="342"/>
    </location>
</feature>
<comment type="function">
    <text evidence="6">Component of the tartrate utilization system and may allow entry of tartrate and tartrate dehydrogenase.</text>
</comment>
<comment type="caution">
    <text evidence="10">The sequence shown here is derived from an EMBL/GenBank/DDBJ whole genome shotgun (WGS) entry which is preliminary data.</text>
</comment>
<evidence type="ECO:0000256" key="4">
    <source>
        <dbReference type="ARBA" id="ARBA00022989"/>
    </source>
</evidence>
<accession>A0A9J6PX34</accession>
<evidence type="ECO:0000313" key="11">
    <source>
        <dbReference type="Proteomes" id="UP001064262"/>
    </source>
</evidence>
<dbReference type="AlphaFoldDB" id="A0A9J6PX34"/>
<reference evidence="10" key="1">
    <citation type="submission" date="2022-09" db="EMBL/GenBank/DDBJ databases">
        <title>Winslowiella arboricola sp. nov., isolated from bleeding cankers on broadleaf hosts.</title>
        <authorList>
            <person name="Brady C."/>
            <person name="Kaur S."/>
            <person name="Crampton B."/>
            <person name="Maddock D."/>
            <person name="Arnold D."/>
            <person name="Denman S."/>
        </authorList>
    </citation>
    <scope>NUCLEOTIDE SEQUENCE</scope>
    <source>
        <strain evidence="10">BAC 15a-03b</strain>
    </source>
</reference>
<evidence type="ECO:0000256" key="1">
    <source>
        <dbReference type="ARBA" id="ARBA00004141"/>
    </source>
</evidence>
<dbReference type="Proteomes" id="UP001064262">
    <property type="component" value="Unassembled WGS sequence"/>
</dbReference>
<dbReference type="GO" id="GO:0016020">
    <property type="term" value="C:membrane"/>
    <property type="evidence" value="ECO:0007669"/>
    <property type="project" value="UniProtKB-SubCell"/>
</dbReference>
<feature type="transmembrane region" description="Helical" evidence="8">
    <location>
        <begin position="243"/>
        <end position="263"/>
    </location>
</feature>
<keyword evidence="4 8" id="KW-1133">Transmembrane helix</keyword>
<keyword evidence="3 8" id="KW-0812">Transmembrane</keyword>
<dbReference type="PANTHER" id="PTHR43791">
    <property type="entry name" value="PERMEASE-RELATED"/>
    <property type="match status" value="1"/>
</dbReference>
<evidence type="ECO:0000313" key="10">
    <source>
        <dbReference type="EMBL" id="MCU5780048.1"/>
    </source>
</evidence>
<dbReference type="InterPro" id="IPR011701">
    <property type="entry name" value="MFS"/>
</dbReference>
<feature type="transmembrane region" description="Helical" evidence="8">
    <location>
        <begin position="107"/>
        <end position="129"/>
    </location>
</feature>
<protein>
    <recommendedName>
        <fullName evidence="7">Putative tartrate transporter</fullName>
    </recommendedName>
</protein>
<dbReference type="GO" id="GO:0022857">
    <property type="term" value="F:transmembrane transporter activity"/>
    <property type="evidence" value="ECO:0007669"/>
    <property type="project" value="InterPro"/>
</dbReference>
<feature type="transmembrane region" description="Helical" evidence="8">
    <location>
        <begin position="400"/>
        <end position="419"/>
    </location>
</feature>
<feature type="transmembrane region" description="Helical" evidence="8">
    <location>
        <begin position="141"/>
        <end position="163"/>
    </location>
</feature>
<feature type="transmembrane region" description="Helical" evidence="8">
    <location>
        <begin position="175"/>
        <end position="197"/>
    </location>
</feature>
<comment type="subcellular location">
    <subcellularLocation>
        <location evidence="1">Membrane</location>
        <topology evidence="1">Multi-pass membrane protein</topology>
    </subcellularLocation>
</comment>
<dbReference type="PROSITE" id="PS50850">
    <property type="entry name" value="MFS"/>
    <property type="match status" value="1"/>
</dbReference>
<feature type="transmembrane region" description="Helical" evidence="8">
    <location>
        <begin position="362"/>
        <end position="388"/>
    </location>
</feature>
<dbReference type="SUPFAM" id="SSF103473">
    <property type="entry name" value="MFS general substrate transporter"/>
    <property type="match status" value="1"/>
</dbReference>
<keyword evidence="5 8" id="KW-0472">Membrane</keyword>
<dbReference type="Gene3D" id="1.20.1250.20">
    <property type="entry name" value="MFS general substrate transporter like domains"/>
    <property type="match status" value="2"/>
</dbReference>
<dbReference type="CDD" id="cd17319">
    <property type="entry name" value="MFS_ExuT_GudP_like"/>
    <property type="match status" value="1"/>
</dbReference>
<evidence type="ECO:0000256" key="6">
    <source>
        <dbReference type="ARBA" id="ARBA00058119"/>
    </source>
</evidence>
<feature type="domain" description="Major facilitator superfamily (MFS) profile" evidence="9">
    <location>
        <begin position="17"/>
        <end position="422"/>
    </location>
</feature>
<dbReference type="InterPro" id="IPR020846">
    <property type="entry name" value="MFS_dom"/>
</dbReference>
<dbReference type="InterPro" id="IPR036259">
    <property type="entry name" value="MFS_trans_sf"/>
</dbReference>
<sequence>MTCKLENRVLRKITLRIVPFIMLLYFIAFLDRVNIGFAALTMNEELGFSPTVFGFGAGIFFIGYFLCEVPSNLILHKVGARIWIARVMITWGLVSGAMAFVQGTTSFYTLRFLLGVAEAGFFPGIILYLSYWFPAQRRAQVTAIFMAAAPLSTALGSPISGALLEMHGLYGFSGWQWMFVLEAVPALILGVVVLFYLTDRPEKAKWLNDEEREWLTTTMAAEQARRPQQGHQSVWRGLADKRVLALALVYFGTSAGLYTLGIWSPQIIKSFGMSALAVGFINAIPAVLAVGAMVWWARHSDRHNERTWHVIAACLLAALGLVFAGLSGSLVGVILALVLVNIGISCSKPPLWSMPTLFLSGSAAAAGIATINSIGNLGGFVGPTIIGVIKHQTGSYTNGLWFVAALLVFSALLVLWLSWSQRRMQRTDDNSTVSTHTLINK</sequence>
<evidence type="ECO:0000256" key="7">
    <source>
        <dbReference type="ARBA" id="ARBA00074139"/>
    </source>
</evidence>
<organism evidence="10 11">
    <name type="scientific">Winslowiella arboricola</name>
    <dbReference type="NCBI Taxonomy" id="2978220"/>
    <lineage>
        <taxon>Bacteria</taxon>
        <taxon>Pseudomonadati</taxon>
        <taxon>Pseudomonadota</taxon>
        <taxon>Gammaproteobacteria</taxon>
        <taxon>Enterobacterales</taxon>
        <taxon>Erwiniaceae</taxon>
        <taxon>Winslowiella</taxon>
    </lineage>
</organism>
<dbReference type="RefSeq" id="WP_267144068.1">
    <property type="nucleotide sequence ID" value="NZ_JAODIL010000080.1"/>
</dbReference>
<evidence type="ECO:0000256" key="8">
    <source>
        <dbReference type="SAM" id="Phobius"/>
    </source>
</evidence>
<proteinExistence type="predicted"/>
<evidence type="ECO:0000259" key="9">
    <source>
        <dbReference type="PROSITE" id="PS50850"/>
    </source>
</evidence>
<gene>
    <name evidence="10" type="ORF">N5923_21385</name>
</gene>
<dbReference type="EMBL" id="JAODIM010000043">
    <property type="protein sequence ID" value="MCU5780048.1"/>
    <property type="molecule type" value="Genomic_DNA"/>
</dbReference>
<name>A0A9J6PX34_9GAMM</name>
<keyword evidence="11" id="KW-1185">Reference proteome</keyword>